<accession>A0ABP5GNN4</accession>
<dbReference type="Proteomes" id="UP001403094">
    <property type="component" value="Unassembled WGS sequence"/>
</dbReference>
<dbReference type="InterPro" id="IPR007278">
    <property type="entry name" value="DUF397"/>
</dbReference>
<comment type="caution">
    <text evidence="3">The sequence shown here is derived from an EMBL/GenBank/DDBJ whole genome shotgun (WGS) entry which is preliminary data.</text>
</comment>
<evidence type="ECO:0000259" key="2">
    <source>
        <dbReference type="Pfam" id="PF04149"/>
    </source>
</evidence>
<sequence length="64" mass="6657">MPLESSAPGEWRPSSYSGGNGNCVEVAVIAAGDGVAVRDTKDRTIPAAVIPARAWSAFLARLKD</sequence>
<evidence type="ECO:0000313" key="4">
    <source>
        <dbReference type="Proteomes" id="UP001403094"/>
    </source>
</evidence>
<proteinExistence type="predicted"/>
<reference evidence="4" key="1">
    <citation type="journal article" date="2019" name="Int. J. Syst. Evol. Microbiol.">
        <title>The Global Catalogue of Microorganisms (GCM) 10K type strain sequencing project: providing services to taxonomists for standard genome sequencing and annotation.</title>
        <authorList>
            <consortium name="The Broad Institute Genomics Platform"/>
            <consortium name="The Broad Institute Genome Sequencing Center for Infectious Disease"/>
            <person name="Wu L."/>
            <person name="Ma J."/>
        </authorList>
    </citation>
    <scope>NUCLEOTIDE SEQUENCE [LARGE SCALE GENOMIC DNA]</scope>
    <source>
        <strain evidence="4">JCM 14549</strain>
    </source>
</reference>
<dbReference type="EMBL" id="BAAANQ010000003">
    <property type="protein sequence ID" value="GAA2049644.1"/>
    <property type="molecule type" value="Genomic_DNA"/>
</dbReference>
<evidence type="ECO:0000256" key="1">
    <source>
        <dbReference type="SAM" id="MobiDB-lite"/>
    </source>
</evidence>
<evidence type="ECO:0000313" key="3">
    <source>
        <dbReference type="EMBL" id="GAA2049644.1"/>
    </source>
</evidence>
<dbReference type="RefSeq" id="WP_259453352.1">
    <property type="nucleotide sequence ID" value="NZ_BAAANQ010000003.1"/>
</dbReference>
<feature type="domain" description="DUF397" evidence="2">
    <location>
        <begin position="10"/>
        <end position="63"/>
    </location>
</feature>
<feature type="region of interest" description="Disordered" evidence="1">
    <location>
        <begin position="1"/>
        <end position="20"/>
    </location>
</feature>
<keyword evidence="4" id="KW-1185">Reference proteome</keyword>
<protein>
    <recommendedName>
        <fullName evidence="2">DUF397 domain-containing protein</fullName>
    </recommendedName>
</protein>
<gene>
    <name evidence="3" type="ORF">GCM10009757_20760</name>
</gene>
<organism evidence="3 4">
    <name type="scientific">Streptomyces cheonanensis</name>
    <dbReference type="NCBI Taxonomy" id="312720"/>
    <lineage>
        <taxon>Bacteria</taxon>
        <taxon>Bacillati</taxon>
        <taxon>Actinomycetota</taxon>
        <taxon>Actinomycetes</taxon>
        <taxon>Kitasatosporales</taxon>
        <taxon>Streptomycetaceae</taxon>
        <taxon>Streptomyces</taxon>
    </lineage>
</organism>
<name>A0ABP5GNN4_9ACTN</name>
<dbReference type="Pfam" id="PF04149">
    <property type="entry name" value="DUF397"/>
    <property type="match status" value="1"/>
</dbReference>